<accession>A0ABX7W7H0</accession>
<dbReference type="InterPro" id="IPR047955">
    <property type="entry name" value="DrmC-like"/>
</dbReference>
<protein>
    <submittedName>
        <fullName evidence="2">Phospholipase</fullName>
    </submittedName>
</protein>
<dbReference type="NCBIfam" id="NF038319">
    <property type="entry name" value="DISARM_DrmC_I"/>
    <property type="match status" value="1"/>
</dbReference>
<name>A0ABX7W7H0_9GAMM</name>
<evidence type="ECO:0000313" key="2">
    <source>
        <dbReference type="EMBL" id="QTP56318.1"/>
    </source>
</evidence>
<dbReference type="PANTHER" id="PTHR21248:SF22">
    <property type="entry name" value="PHOSPHOLIPASE D"/>
    <property type="match status" value="1"/>
</dbReference>
<dbReference type="PROSITE" id="PS50035">
    <property type="entry name" value="PLD"/>
    <property type="match status" value="1"/>
</dbReference>
<gene>
    <name evidence="2" type="ORF">HNO51_17490</name>
</gene>
<keyword evidence="3" id="KW-1185">Reference proteome</keyword>
<evidence type="ECO:0000259" key="1">
    <source>
        <dbReference type="PROSITE" id="PS50035"/>
    </source>
</evidence>
<dbReference type="Gene3D" id="3.30.870.10">
    <property type="entry name" value="Endonuclease Chain A"/>
    <property type="match status" value="1"/>
</dbReference>
<dbReference type="InterPro" id="IPR025202">
    <property type="entry name" value="PLD-like_dom"/>
</dbReference>
<dbReference type="PANTHER" id="PTHR21248">
    <property type="entry name" value="CARDIOLIPIN SYNTHASE"/>
    <property type="match status" value="1"/>
</dbReference>
<reference evidence="2 3" key="1">
    <citation type="journal article" date="2021" name="Front. Microbiol.">
        <title>Aerobic Denitrification and Heterotrophic Sulfur Oxidation in the Genus Halomonas Revealed by Six Novel Species Characterizations and Genome-Based Analysis.</title>
        <authorList>
            <person name="Wang L."/>
            <person name="Shao Z."/>
        </authorList>
    </citation>
    <scope>NUCLEOTIDE SEQUENCE [LARGE SCALE GENOMIC DNA]</scope>
    <source>
        <strain evidence="2 3">MCCC 1A11059</strain>
    </source>
</reference>
<sequence>MNGLQRGVVEFATAVSKGALRSVVDTLIEQGEIDAFVLERRVTHHHSKELLLRLLREAAAHHISALRLAGMLEGASYVVEHYQELSPELVWTGPAPAGTATRQTEQVMLEVIRGARERLFLTSFVAYRVDRIVTALNQAADHGVDVKILLESPEGKGGNLSVDSVSLMREVLPRARFFAWQKRSEEFTGGSVHAKVAVADDRLAFITSANLTGYAMERNMEAGVLLRGDEHPRKLADYLESMVSTGVVEEL</sequence>
<dbReference type="InterPro" id="IPR001736">
    <property type="entry name" value="PLipase_D/transphosphatidylase"/>
</dbReference>
<dbReference type="SUPFAM" id="SSF56024">
    <property type="entry name" value="Phospholipase D/nuclease"/>
    <property type="match status" value="1"/>
</dbReference>
<dbReference type="CDD" id="cd09132">
    <property type="entry name" value="PLDc_unchar4"/>
    <property type="match status" value="1"/>
</dbReference>
<dbReference type="EMBL" id="CP053381">
    <property type="protein sequence ID" value="QTP56318.1"/>
    <property type="molecule type" value="Genomic_DNA"/>
</dbReference>
<dbReference type="Pfam" id="PF13091">
    <property type="entry name" value="PLDc_2"/>
    <property type="match status" value="1"/>
</dbReference>
<dbReference type="SMART" id="SM00155">
    <property type="entry name" value="PLDc"/>
    <property type="match status" value="1"/>
</dbReference>
<proteinExistence type="predicted"/>
<dbReference type="RefSeq" id="WP_209538006.1">
    <property type="nucleotide sequence ID" value="NZ_CP053381.1"/>
</dbReference>
<feature type="domain" description="PLD phosphodiesterase" evidence="1">
    <location>
        <begin position="188"/>
        <end position="215"/>
    </location>
</feature>
<dbReference type="Proteomes" id="UP000671868">
    <property type="component" value="Chromosome"/>
</dbReference>
<organism evidence="2 3">
    <name type="scientific">Billgrantia sulfidoxydans</name>
    <dbReference type="NCBI Taxonomy" id="2733484"/>
    <lineage>
        <taxon>Bacteria</taxon>
        <taxon>Pseudomonadati</taxon>
        <taxon>Pseudomonadota</taxon>
        <taxon>Gammaproteobacteria</taxon>
        <taxon>Oceanospirillales</taxon>
        <taxon>Halomonadaceae</taxon>
        <taxon>Billgrantia</taxon>
    </lineage>
</organism>
<evidence type="ECO:0000313" key="3">
    <source>
        <dbReference type="Proteomes" id="UP000671868"/>
    </source>
</evidence>